<evidence type="ECO:0000259" key="3">
    <source>
        <dbReference type="SMART" id="SM01274"/>
    </source>
</evidence>
<dbReference type="SUPFAM" id="SSF53223">
    <property type="entry name" value="Aminoacid dehydrogenase-like, N-terminal domain"/>
    <property type="match status" value="1"/>
</dbReference>
<dbReference type="InterPro" id="IPR046346">
    <property type="entry name" value="Aminoacid_DH-like_N_sf"/>
</dbReference>
<feature type="domain" description="Malic enzyme N-terminal" evidence="3">
    <location>
        <begin position="87"/>
        <end position="268"/>
    </location>
</feature>
<dbReference type="PANTHER" id="PTHR23406:SF27">
    <property type="entry name" value="NAD-DEPENDENT MALIC ENZYME, MITOCHONDRIAL"/>
    <property type="match status" value="1"/>
</dbReference>
<dbReference type="Gene3D" id="3.40.50.10380">
    <property type="entry name" value="Malic enzyme, N-terminal domain"/>
    <property type="match status" value="1"/>
</dbReference>
<dbReference type="SMART" id="SM00919">
    <property type="entry name" value="Malic_M"/>
    <property type="match status" value="1"/>
</dbReference>
<evidence type="ECO:0000259" key="2">
    <source>
        <dbReference type="SMART" id="SM00919"/>
    </source>
</evidence>
<protein>
    <submittedName>
        <fullName evidence="4">Oidioi.mRNA.OKI2018_I69.XSR.g13502.t1.cds</fullName>
    </submittedName>
</protein>
<dbReference type="InterPro" id="IPR037062">
    <property type="entry name" value="Malic_N_dom_sf"/>
</dbReference>
<sequence>MLNRTSNRVATRTVASAKTNLGGRAYLLNPHVNKGTAYTIEERMALGIHGLLPPAVFDMDTQLERLKKQYEYEASDLARYSFLMALYERNETLFYRLVQSDVKKYMPIIYTPTVGLACQKFGAIFRRPRGLFITIHDKGHIASILDNWPETDVRAIVVTDGERILGLGDLGCQGMGIPIGKLALYTACAGIRPDMTLPIQIDVGTNNKELLNDPMYPGIKLPRVQGKEYEEFIEEFMQAVTHKWGKQVLIQFEDFGNHNAFKLLRKYKNRYLTFNDDIQGTAACAVAGLLATSRITGKPISEEKFLFLGAGEAGLGVANLLVLLLRDMGVSPAEAYRKIWLFDIDGLITSNRMDLDPLQIKFAHDHEQVKTFEDAVDSLKPSAIIGLAGAGRKFTPAILKKMAANHDRPIIFALSNPTSRAECTSEDAYNHTNGQCVFACGSPMNSVTVNGQEFVPGQGNNVYIFPGVALACILTGATTINDRAFLIAAQRVASELSEEEVAKGAVYPDLDRIREISEKVAIDVAKYLFDAELATYRPEPHNVAEWVRSKTWHPEYQSMIRANYASLFDKTSGRPESLLKRVDFNKSPFLPKIEDCKKQRNSSN</sequence>
<dbReference type="PIRSF" id="PIRSF000106">
    <property type="entry name" value="ME"/>
    <property type="match status" value="1"/>
</dbReference>
<organism evidence="4 5">
    <name type="scientific">Oikopleura dioica</name>
    <name type="common">Tunicate</name>
    <dbReference type="NCBI Taxonomy" id="34765"/>
    <lineage>
        <taxon>Eukaryota</taxon>
        <taxon>Metazoa</taxon>
        <taxon>Chordata</taxon>
        <taxon>Tunicata</taxon>
        <taxon>Appendicularia</taxon>
        <taxon>Copelata</taxon>
        <taxon>Oikopleuridae</taxon>
        <taxon>Oikopleura</taxon>
    </lineage>
</organism>
<evidence type="ECO:0000313" key="4">
    <source>
        <dbReference type="EMBL" id="CAG5094377.1"/>
    </source>
</evidence>
<dbReference type="InterPro" id="IPR001891">
    <property type="entry name" value="Malic_OxRdtase"/>
</dbReference>
<dbReference type="SUPFAM" id="SSF51735">
    <property type="entry name" value="NAD(P)-binding Rossmann-fold domains"/>
    <property type="match status" value="1"/>
</dbReference>
<dbReference type="Pfam" id="PF03949">
    <property type="entry name" value="Malic_M"/>
    <property type="match status" value="1"/>
</dbReference>
<reference evidence="4 5" key="1">
    <citation type="submission" date="2021-04" db="EMBL/GenBank/DDBJ databases">
        <authorList>
            <person name="Bliznina A."/>
        </authorList>
    </citation>
    <scope>NUCLEOTIDE SEQUENCE [LARGE SCALE GENOMIC DNA]</scope>
</reference>
<dbReference type="InterPro" id="IPR036291">
    <property type="entry name" value="NAD(P)-bd_dom_sf"/>
</dbReference>
<dbReference type="PRINTS" id="PR00072">
    <property type="entry name" value="MALOXRDTASE"/>
</dbReference>
<dbReference type="InterPro" id="IPR012301">
    <property type="entry name" value="Malic_N_dom"/>
</dbReference>
<dbReference type="Gene3D" id="3.40.50.720">
    <property type="entry name" value="NAD(P)-binding Rossmann-like Domain"/>
    <property type="match status" value="1"/>
</dbReference>
<dbReference type="PANTHER" id="PTHR23406">
    <property type="entry name" value="MALIC ENZYME-RELATED"/>
    <property type="match status" value="1"/>
</dbReference>
<feature type="domain" description="Malic enzyme NAD-binding" evidence="2">
    <location>
        <begin position="278"/>
        <end position="529"/>
    </location>
</feature>
<keyword evidence="5" id="KW-1185">Reference proteome</keyword>
<evidence type="ECO:0000313" key="5">
    <source>
        <dbReference type="Proteomes" id="UP001158576"/>
    </source>
</evidence>
<comment type="similarity">
    <text evidence="1">Belongs to the malic enzymes family.</text>
</comment>
<dbReference type="CDD" id="cd05312">
    <property type="entry name" value="NAD_bind_1_malic_enz"/>
    <property type="match status" value="1"/>
</dbReference>
<accession>A0ABN7S7J6</accession>
<proteinExistence type="inferred from homology"/>
<gene>
    <name evidence="4" type="ORF">OKIOD_LOCUS5060</name>
</gene>
<dbReference type="EMBL" id="OU015569">
    <property type="protein sequence ID" value="CAG5094377.1"/>
    <property type="molecule type" value="Genomic_DNA"/>
</dbReference>
<dbReference type="SMART" id="SM01274">
    <property type="entry name" value="malic"/>
    <property type="match status" value="1"/>
</dbReference>
<name>A0ABN7S7J6_OIKDI</name>
<dbReference type="Proteomes" id="UP001158576">
    <property type="component" value="Chromosome XSR"/>
</dbReference>
<dbReference type="InterPro" id="IPR012302">
    <property type="entry name" value="Malic_NAD-bd"/>
</dbReference>
<dbReference type="Pfam" id="PF00390">
    <property type="entry name" value="malic"/>
    <property type="match status" value="1"/>
</dbReference>
<dbReference type="NCBIfam" id="NF010052">
    <property type="entry name" value="PRK13529.1"/>
    <property type="match status" value="1"/>
</dbReference>
<evidence type="ECO:0000256" key="1">
    <source>
        <dbReference type="ARBA" id="ARBA00008785"/>
    </source>
</evidence>